<dbReference type="Proteomes" id="UP001527882">
    <property type="component" value="Unassembled WGS sequence"/>
</dbReference>
<accession>A0ABT4QHF7</accession>
<evidence type="ECO:0000313" key="2">
    <source>
        <dbReference type="Proteomes" id="UP001527882"/>
    </source>
</evidence>
<name>A0ABT4QHF7_9BACL</name>
<dbReference type="RefSeq" id="WP_269884813.1">
    <property type="nucleotide sequence ID" value="NZ_JAQAGZ010000022.1"/>
</dbReference>
<gene>
    <name evidence="1" type="ORF">O9H85_28605</name>
</gene>
<sequence length="67" mass="7755">MVEKKSEQLLAQCLERIEEITARQNLLNLKAEVETIHNATGDLLELIEETDLKNEKTPYRGSPNEFR</sequence>
<protein>
    <submittedName>
        <fullName evidence="1">Uncharacterized protein</fullName>
    </submittedName>
</protein>
<keyword evidence="2" id="KW-1185">Reference proteome</keyword>
<dbReference type="EMBL" id="JAQAGZ010000022">
    <property type="protein sequence ID" value="MCZ8516284.1"/>
    <property type="molecule type" value="Genomic_DNA"/>
</dbReference>
<reference evidence="1 2" key="1">
    <citation type="submission" date="2022-12" db="EMBL/GenBank/DDBJ databases">
        <title>Draft genome sequence of Paenibacillus sp. dW9.</title>
        <authorList>
            <person name="Choi E.-W."/>
            <person name="Kim D.-U."/>
        </authorList>
    </citation>
    <scope>NUCLEOTIDE SEQUENCE [LARGE SCALE GENOMIC DNA]</scope>
    <source>
        <strain evidence="2">dW9</strain>
    </source>
</reference>
<organism evidence="1 2">
    <name type="scientific">Paenibacillus gyeongsangnamensis</name>
    <dbReference type="NCBI Taxonomy" id="3388067"/>
    <lineage>
        <taxon>Bacteria</taxon>
        <taxon>Bacillati</taxon>
        <taxon>Bacillota</taxon>
        <taxon>Bacilli</taxon>
        <taxon>Bacillales</taxon>
        <taxon>Paenibacillaceae</taxon>
        <taxon>Paenibacillus</taxon>
    </lineage>
</organism>
<comment type="caution">
    <text evidence="1">The sequence shown here is derived from an EMBL/GenBank/DDBJ whole genome shotgun (WGS) entry which is preliminary data.</text>
</comment>
<proteinExistence type="predicted"/>
<evidence type="ECO:0000313" key="1">
    <source>
        <dbReference type="EMBL" id="MCZ8516284.1"/>
    </source>
</evidence>